<name>A0A0P0NYA8_9CAUL</name>
<protein>
    <submittedName>
        <fullName evidence="2">FMN reductase</fullName>
    </submittedName>
</protein>
<dbReference type="PANTHER" id="PTHR30543:SF21">
    <property type="entry name" value="NAD(P)H-DEPENDENT FMN REDUCTASE LOT6"/>
    <property type="match status" value="1"/>
</dbReference>
<dbReference type="Gene3D" id="3.40.50.360">
    <property type="match status" value="1"/>
</dbReference>
<dbReference type="EMBL" id="CP013002">
    <property type="protein sequence ID" value="ALL13101.1"/>
    <property type="molecule type" value="Genomic_DNA"/>
</dbReference>
<feature type="domain" description="NADPH-dependent FMN reductase-like" evidence="1">
    <location>
        <begin position="15"/>
        <end position="158"/>
    </location>
</feature>
<gene>
    <name evidence="2" type="ORF">AQ619_06910</name>
</gene>
<organism evidence="2 3">
    <name type="scientific">Caulobacter henricii</name>
    <dbReference type="NCBI Taxonomy" id="69395"/>
    <lineage>
        <taxon>Bacteria</taxon>
        <taxon>Pseudomonadati</taxon>
        <taxon>Pseudomonadota</taxon>
        <taxon>Alphaproteobacteria</taxon>
        <taxon>Caulobacterales</taxon>
        <taxon>Caulobacteraceae</taxon>
        <taxon>Caulobacter</taxon>
    </lineage>
</organism>
<dbReference type="STRING" id="69395.AQ619_06910"/>
<dbReference type="GO" id="GO:0016491">
    <property type="term" value="F:oxidoreductase activity"/>
    <property type="evidence" value="ECO:0007669"/>
    <property type="project" value="InterPro"/>
</dbReference>
<sequence length="198" mass="20658">MFASQQDQAVNRPFVVGIGGTAGGPSSTERALSIAMAAVAARGVDTLILGGEFLGRLPIFVPKAQRTPEERELVDAVRRADGLLIASPGYHGCVSGMVKNALDLLEETAKDSRVYLSGMPVGLVVTAYGWQATGGTLSALRSVVHALRGWPTPMAAAINSSISRFREDGSCEDTAASGQLSLVGDQVADFLLTPRKSA</sequence>
<dbReference type="OrthoDB" id="9812295at2"/>
<dbReference type="InterPro" id="IPR005025">
    <property type="entry name" value="FMN_Rdtase-like_dom"/>
</dbReference>
<dbReference type="Proteomes" id="UP000056905">
    <property type="component" value="Chromosome"/>
</dbReference>
<dbReference type="SUPFAM" id="SSF52218">
    <property type="entry name" value="Flavoproteins"/>
    <property type="match status" value="1"/>
</dbReference>
<evidence type="ECO:0000259" key="1">
    <source>
        <dbReference type="Pfam" id="PF03358"/>
    </source>
</evidence>
<dbReference type="Pfam" id="PF03358">
    <property type="entry name" value="FMN_red"/>
    <property type="match status" value="1"/>
</dbReference>
<accession>A0A0P0NYA8</accession>
<dbReference type="InterPro" id="IPR050712">
    <property type="entry name" value="NAD(P)H-dep_reductase"/>
</dbReference>
<proteinExistence type="predicted"/>
<dbReference type="InterPro" id="IPR029039">
    <property type="entry name" value="Flavoprotein-like_sf"/>
</dbReference>
<reference evidence="2 3" key="1">
    <citation type="submission" date="2015-10" db="EMBL/GenBank/DDBJ databases">
        <title>Conservation of the essential genome among Caulobacter and Brevundimonas species.</title>
        <authorList>
            <person name="Scott D."/>
            <person name="Ely B."/>
        </authorList>
    </citation>
    <scope>NUCLEOTIDE SEQUENCE [LARGE SCALE GENOMIC DNA]</scope>
    <source>
        <strain evidence="2 3">CB4</strain>
    </source>
</reference>
<dbReference type="GO" id="GO:0010181">
    <property type="term" value="F:FMN binding"/>
    <property type="evidence" value="ECO:0007669"/>
    <property type="project" value="TreeGrafter"/>
</dbReference>
<evidence type="ECO:0000313" key="3">
    <source>
        <dbReference type="Proteomes" id="UP000056905"/>
    </source>
</evidence>
<dbReference type="AlphaFoldDB" id="A0A0P0NYA8"/>
<keyword evidence="3" id="KW-1185">Reference proteome</keyword>
<dbReference type="KEGG" id="chq:AQ619_06910"/>
<dbReference type="GO" id="GO:0005829">
    <property type="term" value="C:cytosol"/>
    <property type="evidence" value="ECO:0007669"/>
    <property type="project" value="TreeGrafter"/>
</dbReference>
<dbReference type="PANTHER" id="PTHR30543">
    <property type="entry name" value="CHROMATE REDUCTASE"/>
    <property type="match status" value="1"/>
</dbReference>
<evidence type="ECO:0000313" key="2">
    <source>
        <dbReference type="EMBL" id="ALL13101.1"/>
    </source>
</evidence>